<dbReference type="EMBL" id="AHMY02000050">
    <property type="protein sequence ID" value="EKO15138.1"/>
    <property type="molecule type" value="Genomic_DNA"/>
</dbReference>
<evidence type="ECO:0000313" key="2">
    <source>
        <dbReference type="EMBL" id="EKO15138.1"/>
    </source>
</evidence>
<sequence length="52" mass="6117">MTRAKEPGPACLWQAGFAPIFLYRTHFIVYISVFRVDFEFGLKRIILIRKIS</sequence>
<evidence type="ECO:0000256" key="1">
    <source>
        <dbReference type="SAM" id="Phobius"/>
    </source>
</evidence>
<gene>
    <name evidence="2" type="ORF">LEP1GSC081_4503</name>
</gene>
<dbReference type="Proteomes" id="UP000006253">
    <property type="component" value="Unassembled WGS sequence"/>
</dbReference>
<comment type="caution">
    <text evidence="2">The sequence shown here is derived from an EMBL/GenBank/DDBJ whole genome shotgun (WGS) entry which is preliminary data.</text>
</comment>
<proteinExistence type="predicted"/>
<evidence type="ECO:0000313" key="3">
    <source>
        <dbReference type="Proteomes" id="UP000006253"/>
    </source>
</evidence>
<organism evidence="2 3">
    <name type="scientific">Leptospira kirschneri str. H1</name>
    <dbReference type="NCBI Taxonomy" id="1049966"/>
    <lineage>
        <taxon>Bacteria</taxon>
        <taxon>Pseudomonadati</taxon>
        <taxon>Spirochaetota</taxon>
        <taxon>Spirochaetia</taxon>
        <taxon>Leptospirales</taxon>
        <taxon>Leptospiraceae</taxon>
        <taxon>Leptospira</taxon>
    </lineage>
</organism>
<dbReference type="AlphaFoldDB" id="A0A0E2B1L2"/>
<name>A0A0E2B1L2_9LEPT</name>
<feature type="transmembrane region" description="Helical" evidence="1">
    <location>
        <begin position="12"/>
        <end position="34"/>
    </location>
</feature>
<keyword evidence="1" id="KW-0472">Membrane</keyword>
<keyword evidence="1" id="KW-1133">Transmembrane helix</keyword>
<reference evidence="2 3" key="1">
    <citation type="submission" date="2012-10" db="EMBL/GenBank/DDBJ databases">
        <authorList>
            <person name="Harkins D.M."/>
            <person name="Durkin A.S."/>
            <person name="Brinkac L.M."/>
            <person name="Selengut J.D."/>
            <person name="Sanka R."/>
            <person name="DePew J."/>
            <person name="Purushe J."/>
            <person name="Peacock S.J."/>
            <person name="Thaipadungpanit J."/>
            <person name="Wuthiekanun V.W."/>
            <person name="Day N.P."/>
            <person name="Vinetz J.M."/>
            <person name="Sutton G.G."/>
            <person name="Nelson W.C."/>
            <person name="Fouts D.E."/>
        </authorList>
    </citation>
    <scope>NUCLEOTIDE SEQUENCE [LARGE SCALE GENOMIC DNA]</scope>
    <source>
        <strain evidence="2 3">H1</strain>
    </source>
</reference>
<protein>
    <submittedName>
        <fullName evidence="2">Uncharacterized protein</fullName>
    </submittedName>
</protein>
<keyword evidence="1" id="KW-0812">Transmembrane</keyword>
<accession>A0A0E2B1L2</accession>